<evidence type="ECO:0000256" key="8">
    <source>
        <dbReference type="ARBA" id="ARBA00023125"/>
    </source>
</evidence>
<feature type="domain" description="C2H2-type" evidence="13">
    <location>
        <begin position="1"/>
        <end position="25"/>
    </location>
</feature>
<keyword evidence="6" id="KW-0862">Zinc</keyword>
<dbReference type="GO" id="GO:0005634">
    <property type="term" value="C:nucleus"/>
    <property type="evidence" value="ECO:0007669"/>
    <property type="project" value="UniProtKB-SubCell"/>
</dbReference>
<keyword evidence="5 11" id="KW-0863">Zinc-finger</keyword>
<keyword evidence="4" id="KW-0677">Repeat</keyword>
<evidence type="ECO:0000256" key="4">
    <source>
        <dbReference type="ARBA" id="ARBA00022737"/>
    </source>
</evidence>
<evidence type="ECO:0000256" key="6">
    <source>
        <dbReference type="ARBA" id="ARBA00022833"/>
    </source>
</evidence>
<dbReference type="InterPro" id="IPR013087">
    <property type="entry name" value="Znf_C2H2_type"/>
</dbReference>
<dbReference type="PROSITE" id="PS50157">
    <property type="entry name" value="ZINC_FINGER_C2H2_2"/>
    <property type="match status" value="1"/>
</dbReference>
<keyword evidence="10" id="KW-0539">Nucleus</keyword>
<organism evidence="14 15">
    <name type="scientific">Sousa chinensis</name>
    <name type="common">Indo-pacific humpbacked dolphin</name>
    <name type="synonym">Steno chinensis</name>
    <dbReference type="NCBI Taxonomy" id="103600"/>
    <lineage>
        <taxon>Eukaryota</taxon>
        <taxon>Metazoa</taxon>
        <taxon>Chordata</taxon>
        <taxon>Craniata</taxon>
        <taxon>Vertebrata</taxon>
        <taxon>Euteleostomi</taxon>
        <taxon>Mammalia</taxon>
        <taxon>Eutheria</taxon>
        <taxon>Laurasiatheria</taxon>
        <taxon>Artiodactyla</taxon>
        <taxon>Whippomorpha</taxon>
        <taxon>Cetacea</taxon>
        <taxon>Odontoceti</taxon>
        <taxon>Delphinidae</taxon>
        <taxon>Sousa</taxon>
    </lineage>
</organism>
<comment type="similarity">
    <text evidence="2">Belongs to the krueppel C2H2-type zinc-finger protein family.</text>
</comment>
<keyword evidence="7" id="KW-0805">Transcription regulation</keyword>
<feature type="non-terminal residue" evidence="14">
    <location>
        <position position="1"/>
    </location>
</feature>
<evidence type="ECO:0000256" key="9">
    <source>
        <dbReference type="ARBA" id="ARBA00023163"/>
    </source>
</evidence>
<dbReference type="FunFam" id="3.30.160.60:FF:000566">
    <property type="entry name" value="zinc finger protein 133 isoform X2"/>
    <property type="match status" value="1"/>
</dbReference>
<evidence type="ECO:0000256" key="11">
    <source>
        <dbReference type="PROSITE-ProRule" id="PRU00042"/>
    </source>
</evidence>
<dbReference type="GO" id="GO:0003700">
    <property type="term" value="F:DNA-binding transcription factor activity"/>
    <property type="evidence" value="ECO:0007669"/>
    <property type="project" value="UniProtKB-ARBA"/>
</dbReference>
<dbReference type="Proteomes" id="UP000295264">
    <property type="component" value="Unassembled WGS sequence"/>
</dbReference>
<accession>A0A484GQ12</accession>
<dbReference type="AlphaFoldDB" id="A0A484GQ12"/>
<feature type="region of interest" description="Disordered" evidence="12">
    <location>
        <begin position="1"/>
        <end position="28"/>
    </location>
</feature>
<evidence type="ECO:0000256" key="7">
    <source>
        <dbReference type="ARBA" id="ARBA00023015"/>
    </source>
</evidence>
<evidence type="ECO:0000256" key="12">
    <source>
        <dbReference type="SAM" id="MobiDB-lite"/>
    </source>
</evidence>
<evidence type="ECO:0000256" key="1">
    <source>
        <dbReference type="ARBA" id="ARBA00004123"/>
    </source>
</evidence>
<proteinExistence type="inferred from homology"/>
<dbReference type="GO" id="GO:0045892">
    <property type="term" value="P:negative regulation of DNA-templated transcription"/>
    <property type="evidence" value="ECO:0007669"/>
    <property type="project" value="UniProtKB-ARBA"/>
</dbReference>
<dbReference type="Gene3D" id="3.30.160.60">
    <property type="entry name" value="Classic Zinc Finger"/>
    <property type="match status" value="1"/>
</dbReference>
<comment type="caution">
    <text evidence="14">The sequence shown here is derived from an EMBL/GenBank/DDBJ whole genome shotgun (WGS) entry which is preliminary data.</text>
</comment>
<evidence type="ECO:0000313" key="15">
    <source>
        <dbReference type="Proteomes" id="UP000295264"/>
    </source>
</evidence>
<reference evidence="14 15" key="1">
    <citation type="journal article" date="2018" name="Genomics">
        <title>Molecular footprints of inshore aquatic adaptation in Indo-Pacific humpback dolphin (Sousa chinensis).</title>
        <authorList>
            <person name="Ming Y."/>
            <person name="Jian J."/>
            <person name="Yu F."/>
            <person name="Yu X."/>
            <person name="Wang J."/>
            <person name="Liu W."/>
        </authorList>
    </citation>
    <scope>NUCLEOTIDE SEQUENCE [LARGE SCALE GENOMIC DNA]</scope>
    <source>
        <strain evidence="14">MY-2018</strain>
        <tissue evidence="14">Skin</tissue>
    </source>
</reference>
<evidence type="ECO:0000256" key="5">
    <source>
        <dbReference type="ARBA" id="ARBA00022771"/>
    </source>
</evidence>
<name>A0A484GQ12_SOUCH</name>
<sequence>SHSGKAFSKYSNLAQHQRIHTREKPCEC</sequence>
<evidence type="ECO:0000256" key="3">
    <source>
        <dbReference type="ARBA" id="ARBA00022723"/>
    </source>
</evidence>
<dbReference type="SUPFAM" id="SSF57667">
    <property type="entry name" value="beta-beta-alpha zinc fingers"/>
    <property type="match status" value="1"/>
</dbReference>
<keyword evidence="9" id="KW-0804">Transcription</keyword>
<evidence type="ECO:0000313" key="14">
    <source>
        <dbReference type="EMBL" id="TEA37795.1"/>
    </source>
</evidence>
<feature type="compositionally biased region" description="Polar residues" evidence="12">
    <location>
        <begin position="1"/>
        <end position="15"/>
    </location>
</feature>
<keyword evidence="8" id="KW-0238">DNA-binding</keyword>
<keyword evidence="15" id="KW-1185">Reference proteome</keyword>
<comment type="subcellular location">
    <subcellularLocation>
        <location evidence="1">Nucleus</location>
    </subcellularLocation>
</comment>
<evidence type="ECO:0000256" key="2">
    <source>
        <dbReference type="ARBA" id="ARBA00006991"/>
    </source>
</evidence>
<gene>
    <name evidence="14" type="ORF">DBR06_SOUSAS1410014</name>
</gene>
<protein>
    <recommendedName>
        <fullName evidence="13">C2H2-type domain-containing protein</fullName>
    </recommendedName>
</protein>
<evidence type="ECO:0000259" key="13">
    <source>
        <dbReference type="PROSITE" id="PS50157"/>
    </source>
</evidence>
<dbReference type="InterPro" id="IPR036236">
    <property type="entry name" value="Znf_C2H2_sf"/>
</dbReference>
<dbReference type="GO" id="GO:0003677">
    <property type="term" value="F:DNA binding"/>
    <property type="evidence" value="ECO:0007669"/>
    <property type="project" value="UniProtKB-KW"/>
</dbReference>
<dbReference type="EMBL" id="QWLN02005128">
    <property type="protein sequence ID" value="TEA37795.1"/>
    <property type="molecule type" value="Genomic_DNA"/>
</dbReference>
<evidence type="ECO:0000256" key="10">
    <source>
        <dbReference type="ARBA" id="ARBA00023242"/>
    </source>
</evidence>
<keyword evidence="3" id="KW-0479">Metal-binding</keyword>
<feature type="non-terminal residue" evidence="14">
    <location>
        <position position="28"/>
    </location>
</feature>
<dbReference type="GO" id="GO:0008270">
    <property type="term" value="F:zinc ion binding"/>
    <property type="evidence" value="ECO:0007669"/>
    <property type="project" value="UniProtKB-KW"/>
</dbReference>